<accession>A0A9X3AJU9</accession>
<keyword evidence="2" id="KW-1185">Reference proteome</keyword>
<evidence type="ECO:0000313" key="2">
    <source>
        <dbReference type="Proteomes" id="UP001147830"/>
    </source>
</evidence>
<proteinExistence type="predicted"/>
<dbReference type="Proteomes" id="UP001147830">
    <property type="component" value="Unassembled WGS sequence"/>
</dbReference>
<dbReference type="EMBL" id="JAOANI010000028">
    <property type="protein sequence ID" value="MCT7360766.1"/>
    <property type="molecule type" value="Genomic_DNA"/>
</dbReference>
<name>A0A9X3AJU9_9GAMM</name>
<organism evidence="1 2">
    <name type="scientific">Thalassolituus pacificus</name>
    <dbReference type="NCBI Taxonomy" id="2975440"/>
    <lineage>
        <taxon>Bacteria</taxon>
        <taxon>Pseudomonadati</taxon>
        <taxon>Pseudomonadota</taxon>
        <taxon>Gammaproteobacteria</taxon>
        <taxon>Oceanospirillales</taxon>
        <taxon>Oceanospirillaceae</taxon>
        <taxon>Thalassolituus</taxon>
    </lineage>
</organism>
<reference evidence="1" key="1">
    <citation type="journal article" date="2022" name="Front. Microbiol.">
        <title>Genome-based taxonomic rearrangement of Oceanobacter-related bacteria including the description of Thalassolituus hydrocarbonoclasticus sp. nov. and Thalassolituus pacificus sp. nov. and emended description of the genus Thalassolituus.</title>
        <authorList>
            <person name="Dong C."/>
            <person name="Wei L."/>
            <person name="Wang J."/>
            <person name="Lai Q."/>
            <person name="Huang Z."/>
            <person name="Shao Z."/>
        </authorList>
    </citation>
    <scope>NUCLEOTIDE SEQUENCE</scope>
    <source>
        <strain evidence="1">59MF3M-4</strain>
    </source>
</reference>
<dbReference type="RefSeq" id="WP_260977589.1">
    <property type="nucleotide sequence ID" value="NZ_JAOANI010000028.1"/>
</dbReference>
<comment type="caution">
    <text evidence="1">The sequence shown here is derived from an EMBL/GenBank/DDBJ whole genome shotgun (WGS) entry which is preliminary data.</text>
</comment>
<evidence type="ECO:0000313" key="1">
    <source>
        <dbReference type="EMBL" id="MCT7360766.1"/>
    </source>
</evidence>
<protein>
    <submittedName>
        <fullName evidence="1">Uncharacterized protein</fullName>
    </submittedName>
</protein>
<reference evidence="1" key="2">
    <citation type="submission" date="2022-08" db="EMBL/GenBank/DDBJ databases">
        <authorList>
            <person name="Dong C."/>
        </authorList>
    </citation>
    <scope>NUCLEOTIDE SEQUENCE</scope>
    <source>
        <strain evidence="1">59MF3M-4</strain>
    </source>
</reference>
<sequence length="90" mass="9886">MGHPWPYSLARHPCWGVPAQHYSNRRPAGALIIPLSGFSERTLLFDKSDVAAGINRASGPAAMNDDFYDLTGMDARQAYVAMDGQYTRGQ</sequence>
<dbReference type="AlphaFoldDB" id="A0A9X3AJU9"/>
<gene>
    <name evidence="1" type="ORF">NYR02_17230</name>
</gene>